<reference key="2">
    <citation type="submission" date="2011-04" db="EMBL/GenBank/DDBJ databases">
        <title>Complete sequence of chromosome of Haliscomenobacter hydrossis DSM 1100.</title>
        <authorList>
            <consortium name="US DOE Joint Genome Institute (JGI-PGF)"/>
            <person name="Lucas S."/>
            <person name="Han J."/>
            <person name="Lapidus A."/>
            <person name="Bruce D."/>
            <person name="Goodwin L."/>
            <person name="Pitluck S."/>
            <person name="Peters L."/>
            <person name="Kyrpides N."/>
            <person name="Mavromatis K."/>
            <person name="Ivanova N."/>
            <person name="Ovchinnikova G."/>
            <person name="Pagani I."/>
            <person name="Daligault H."/>
            <person name="Detter J.C."/>
            <person name="Han C."/>
            <person name="Land M."/>
            <person name="Hauser L."/>
            <person name="Markowitz V."/>
            <person name="Cheng J.-F."/>
            <person name="Hugenholtz P."/>
            <person name="Woyke T."/>
            <person name="Wu D."/>
            <person name="Verbarg S."/>
            <person name="Frueling A."/>
            <person name="Brambilla E."/>
            <person name="Klenk H.-P."/>
            <person name="Eisen J.A."/>
        </authorList>
    </citation>
    <scope>NUCLEOTIDE SEQUENCE</scope>
    <source>
        <strain>DSM 1100</strain>
    </source>
</reference>
<keyword evidence="3" id="KW-0731">Sigma factor</keyword>
<dbReference type="InterPro" id="IPR013249">
    <property type="entry name" value="RNA_pol_sigma70_r4_t2"/>
</dbReference>
<dbReference type="OrthoDB" id="1056775at2"/>
<feature type="domain" description="RNA polymerase sigma-70 region 2" evidence="5">
    <location>
        <begin position="21"/>
        <end position="86"/>
    </location>
</feature>
<dbReference type="RefSeq" id="WP_013762562.1">
    <property type="nucleotide sequence ID" value="NC_015510.1"/>
</dbReference>
<dbReference type="PANTHER" id="PTHR43133:SF46">
    <property type="entry name" value="RNA POLYMERASE SIGMA-70 FACTOR ECF SUBFAMILY"/>
    <property type="match status" value="1"/>
</dbReference>
<evidence type="ECO:0000256" key="2">
    <source>
        <dbReference type="ARBA" id="ARBA00023015"/>
    </source>
</evidence>
<dbReference type="eggNOG" id="COG1595">
    <property type="taxonomic scope" value="Bacteria"/>
</dbReference>
<dbReference type="Pfam" id="PF04542">
    <property type="entry name" value="Sigma70_r2"/>
    <property type="match status" value="1"/>
</dbReference>
<dbReference type="InterPro" id="IPR039425">
    <property type="entry name" value="RNA_pol_sigma-70-like"/>
</dbReference>
<feature type="domain" description="RNA polymerase sigma factor 70 region 4 type 2" evidence="6">
    <location>
        <begin position="114"/>
        <end position="165"/>
    </location>
</feature>
<reference evidence="7 8" key="1">
    <citation type="journal article" date="2011" name="Stand. Genomic Sci.">
        <title>Complete genome sequence of Haliscomenobacter hydrossis type strain (O).</title>
        <authorList>
            <consortium name="US DOE Joint Genome Institute (JGI-PGF)"/>
            <person name="Daligault H."/>
            <person name="Lapidus A."/>
            <person name="Zeytun A."/>
            <person name="Nolan M."/>
            <person name="Lucas S."/>
            <person name="Del Rio T.G."/>
            <person name="Tice H."/>
            <person name="Cheng J.F."/>
            <person name="Tapia R."/>
            <person name="Han C."/>
            <person name="Goodwin L."/>
            <person name="Pitluck S."/>
            <person name="Liolios K."/>
            <person name="Pagani I."/>
            <person name="Ivanova N."/>
            <person name="Huntemann M."/>
            <person name="Mavromatis K."/>
            <person name="Mikhailova N."/>
            <person name="Pati A."/>
            <person name="Chen A."/>
            <person name="Palaniappan K."/>
            <person name="Land M."/>
            <person name="Hauser L."/>
            <person name="Brambilla E.M."/>
            <person name="Rohde M."/>
            <person name="Verbarg S."/>
            <person name="Goker M."/>
            <person name="Bristow J."/>
            <person name="Eisen J.A."/>
            <person name="Markowitz V."/>
            <person name="Hugenholtz P."/>
            <person name="Kyrpides N.C."/>
            <person name="Klenk H.P."/>
            <person name="Woyke T."/>
        </authorList>
    </citation>
    <scope>NUCLEOTIDE SEQUENCE [LARGE SCALE GENOMIC DNA]</scope>
    <source>
        <strain evidence="8">ATCC 27775 / DSM 1100 / LMG 10767 / O</strain>
    </source>
</reference>
<protein>
    <submittedName>
        <fullName evidence="7">RNA polymerase, sigma-24 subunit, ECF subfamily</fullName>
    </submittedName>
</protein>
<proteinExistence type="inferred from homology"/>
<dbReference type="GO" id="GO:0003677">
    <property type="term" value="F:DNA binding"/>
    <property type="evidence" value="ECO:0007669"/>
    <property type="project" value="InterPro"/>
</dbReference>
<dbReference type="InterPro" id="IPR036388">
    <property type="entry name" value="WH-like_DNA-bd_sf"/>
</dbReference>
<dbReference type="InterPro" id="IPR014284">
    <property type="entry name" value="RNA_pol_sigma-70_dom"/>
</dbReference>
<dbReference type="AlphaFoldDB" id="F4KSN4"/>
<dbReference type="SUPFAM" id="SSF88659">
    <property type="entry name" value="Sigma3 and sigma4 domains of RNA polymerase sigma factors"/>
    <property type="match status" value="1"/>
</dbReference>
<dbReference type="EMBL" id="CP002691">
    <property type="protein sequence ID" value="AEE47998.1"/>
    <property type="molecule type" value="Genomic_DNA"/>
</dbReference>
<dbReference type="NCBIfam" id="TIGR02937">
    <property type="entry name" value="sigma70-ECF"/>
    <property type="match status" value="1"/>
</dbReference>
<evidence type="ECO:0000256" key="1">
    <source>
        <dbReference type="ARBA" id="ARBA00010641"/>
    </source>
</evidence>
<dbReference type="KEGG" id="hhy:Halhy_0085"/>
<evidence type="ECO:0000313" key="8">
    <source>
        <dbReference type="Proteomes" id="UP000008461"/>
    </source>
</evidence>
<dbReference type="STRING" id="760192.Halhy_0085"/>
<dbReference type="GO" id="GO:0006352">
    <property type="term" value="P:DNA-templated transcription initiation"/>
    <property type="evidence" value="ECO:0007669"/>
    <property type="project" value="InterPro"/>
</dbReference>
<evidence type="ECO:0000313" key="7">
    <source>
        <dbReference type="EMBL" id="AEE47998.1"/>
    </source>
</evidence>
<evidence type="ECO:0000256" key="4">
    <source>
        <dbReference type="ARBA" id="ARBA00023163"/>
    </source>
</evidence>
<sequence length="199" mass="23139">MSEKDLINACRQRDRRAQQALYDRFAPHMFGVCKRYVKTQEDAEDVLIEAFFKVLTNIEQYKGEGSFEGWIRRIVVNESLMALRKRVNFSQTLELTDIDVQVTTSVLQELVAKDILNLIDLLPIGYRTVFNLYVIEGYKHREIAQILGISINTSKSQLILSKKRLKSLLEQIRYPGIELFDIEEEEEEVEVPVKITTKP</sequence>
<gene>
    <name evidence="7" type="ordered locus">Halhy_0085</name>
</gene>
<keyword evidence="2" id="KW-0805">Transcription regulation</keyword>
<dbReference type="InterPro" id="IPR013325">
    <property type="entry name" value="RNA_pol_sigma_r2"/>
</dbReference>
<organism evidence="7 8">
    <name type="scientific">Haliscomenobacter hydrossis (strain ATCC 27775 / DSM 1100 / LMG 10767 / O)</name>
    <dbReference type="NCBI Taxonomy" id="760192"/>
    <lineage>
        <taxon>Bacteria</taxon>
        <taxon>Pseudomonadati</taxon>
        <taxon>Bacteroidota</taxon>
        <taxon>Saprospiria</taxon>
        <taxon>Saprospirales</taxon>
        <taxon>Haliscomenobacteraceae</taxon>
        <taxon>Haliscomenobacter</taxon>
    </lineage>
</organism>
<dbReference type="InterPro" id="IPR013324">
    <property type="entry name" value="RNA_pol_sigma_r3/r4-like"/>
</dbReference>
<keyword evidence="4" id="KW-0804">Transcription</keyword>
<dbReference type="GO" id="GO:0016987">
    <property type="term" value="F:sigma factor activity"/>
    <property type="evidence" value="ECO:0007669"/>
    <property type="project" value="UniProtKB-KW"/>
</dbReference>
<name>F4KSN4_HALH1</name>
<dbReference type="SUPFAM" id="SSF88946">
    <property type="entry name" value="Sigma2 domain of RNA polymerase sigma factors"/>
    <property type="match status" value="1"/>
</dbReference>
<evidence type="ECO:0000259" key="6">
    <source>
        <dbReference type="Pfam" id="PF08281"/>
    </source>
</evidence>
<evidence type="ECO:0000259" key="5">
    <source>
        <dbReference type="Pfam" id="PF04542"/>
    </source>
</evidence>
<evidence type="ECO:0000256" key="3">
    <source>
        <dbReference type="ARBA" id="ARBA00023082"/>
    </source>
</evidence>
<dbReference type="Proteomes" id="UP000008461">
    <property type="component" value="Chromosome"/>
</dbReference>
<dbReference type="PANTHER" id="PTHR43133">
    <property type="entry name" value="RNA POLYMERASE ECF-TYPE SIGMA FACTO"/>
    <property type="match status" value="1"/>
</dbReference>
<comment type="similarity">
    <text evidence="1">Belongs to the sigma-70 factor family. ECF subfamily.</text>
</comment>
<dbReference type="HOGENOM" id="CLU_047691_3_2_10"/>
<dbReference type="Gene3D" id="1.10.1740.10">
    <property type="match status" value="1"/>
</dbReference>
<keyword evidence="8" id="KW-1185">Reference proteome</keyword>
<accession>F4KSN4</accession>
<dbReference type="Gene3D" id="1.10.10.10">
    <property type="entry name" value="Winged helix-like DNA-binding domain superfamily/Winged helix DNA-binding domain"/>
    <property type="match status" value="1"/>
</dbReference>
<dbReference type="InterPro" id="IPR007627">
    <property type="entry name" value="RNA_pol_sigma70_r2"/>
</dbReference>
<dbReference type="Pfam" id="PF08281">
    <property type="entry name" value="Sigma70_r4_2"/>
    <property type="match status" value="1"/>
</dbReference>